<evidence type="ECO:0000256" key="7">
    <source>
        <dbReference type="ARBA" id="ARBA00022892"/>
    </source>
</evidence>
<evidence type="ECO:0000256" key="9">
    <source>
        <dbReference type="ARBA" id="ARBA00023034"/>
    </source>
</evidence>
<dbReference type="InterPro" id="IPR011041">
    <property type="entry name" value="Quinoprot_gluc/sorb_DH_b-prop"/>
</dbReference>
<dbReference type="InterPro" id="IPR056176">
    <property type="entry name" value="TPR_COPA_B"/>
</dbReference>
<dbReference type="PROSITE" id="PS50294">
    <property type="entry name" value="WD_REPEATS_REGION"/>
    <property type="match status" value="4"/>
</dbReference>
<evidence type="ECO:0000259" key="16">
    <source>
        <dbReference type="Pfam" id="PF23953"/>
    </source>
</evidence>
<evidence type="ECO:0000256" key="14">
    <source>
        <dbReference type="SAM" id="MobiDB-lite"/>
    </source>
</evidence>
<dbReference type="InterPro" id="IPR015943">
    <property type="entry name" value="WD40/YVTN_repeat-like_dom_sf"/>
</dbReference>
<evidence type="ECO:0000256" key="6">
    <source>
        <dbReference type="ARBA" id="ARBA00022737"/>
    </source>
</evidence>
<comment type="function">
    <text evidence="12">The coatomer is a cytosolic protein complex that binds to dilysine motifs and reversibly associates with Golgi non-clathrin-coated vesicles, which further mediate biosynthetic protein transport from the ER, via the Golgi up to the trans Golgi network. Coatomer complex is required for budding from Golgi membranes, and is essential for the retrograde Golgi-to-ER transport of dilysine-tagged proteins.</text>
</comment>
<feature type="repeat" description="WD" evidence="13">
    <location>
        <begin position="26"/>
        <end position="67"/>
    </location>
</feature>
<keyword evidence="11 12" id="KW-0968">Cytoplasmic vesicle</keyword>
<dbReference type="Gene3D" id="2.130.10.10">
    <property type="entry name" value="YVTN repeat-like/Quinoprotein amine dehydrogenase"/>
    <property type="match status" value="1"/>
</dbReference>
<dbReference type="GO" id="GO:0030126">
    <property type="term" value="C:COPI vesicle coat"/>
    <property type="evidence" value="ECO:0007669"/>
    <property type="project" value="TreeGrafter"/>
</dbReference>
<dbReference type="GO" id="GO:0006888">
    <property type="term" value="P:endoplasmic reticulum to Golgi vesicle-mediated transport"/>
    <property type="evidence" value="ECO:0007669"/>
    <property type="project" value="TreeGrafter"/>
</dbReference>
<comment type="similarity">
    <text evidence="2 12">Belongs to the WD repeat COPB2 family.</text>
</comment>
<evidence type="ECO:0000259" key="15">
    <source>
        <dbReference type="Pfam" id="PF04053"/>
    </source>
</evidence>
<protein>
    <recommendedName>
        <fullName evidence="12">Coatomer subunit beta'</fullName>
    </recommendedName>
</protein>
<dbReference type="InterPro" id="IPR001680">
    <property type="entry name" value="WD40_rpt"/>
</dbReference>
<dbReference type="PRINTS" id="PR00320">
    <property type="entry name" value="GPROTEINBRPT"/>
</dbReference>
<feature type="region of interest" description="Disordered" evidence="14">
    <location>
        <begin position="912"/>
        <end position="979"/>
    </location>
</feature>
<evidence type="ECO:0000256" key="3">
    <source>
        <dbReference type="ARBA" id="ARBA00022448"/>
    </source>
</evidence>
<keyword evidence="8 12" id="KW-0653">Protein transport</keyword>
<dbReference type="SUPFAM" id="SSF50978">
    <property type="entry name" value="WD40 repeat-like"/>
    <property type="match status" value="1"/>
</dbReference>
<keyword evidence="5 13" id="KW-0853">WD repeat</keyword>
<feature type="region of interest" description="Disordered" evidence="14">
    <location>
        <begin position="867"/>
        <end position="897"/>
    </location>
</feature>
<name>A0A4Y7NNC8_9CRUS</name>
<feature type="repeat" description="WD" evidence="13">
    <location>
        <begin position="110"/>
        <end position="142"/>
    </location>
</feature>
<dbReference type="FunFam" id="1.25.40.470:FF:000001">
    <property type="entry name" value="Coatomer subunit beta"/>
    <property type="match status" value="1"/>
</dbReference>
<dbReference type="InterPro" id="IPR016453">
    <property type="entry name" value="COPB2"/>
</dbReference>
<dbReference type="Gene3D" id="1.25.40.470">
    <property type="match status" value="1"/>
</dbReference>
<evidence type="ECO:0000256" key="11">
    <source>
        <dbReference type="ARBA" id="ARBA00023329"/>
    </source>
</evidence>
<sequence length="979" mass="110228">MKKNPTSSFVYRFALLPLKLDIKRRLTARSDRVKSVDLHPSEPWMLASLYNGNVHIWNHESQQIIKSFEVCDLPVRAVKFVPRKNWIVTGSDDMQVRVFNYNTLDRVTAFEAHSDYVRCIAVHPTQPFILTSSDDMSIKLWNWEKNWACQQVFEGHTHYVMQIVINPKDNNTFATASLDRTVKVWQLGSNSPNFTLEGHEKGVNCVDYYHAGDKPYLISGADDRLVKIWDYQNKTCVQTLEGHAQNISSVAFHPELPILLTGSEDGTVRVWHSNTYRLETTLNYGLERVWTICCLPGSNNIALGYDEGSIMIKLGREEPAMSMDQNGKIIWAKHSEIQQANLKALPDSEIKDGERLPLAIKDMGACEIYPQTVAHNPNGRFVVVCGDGEYIIYTAMALRNKAFGSALEFVWAVDSSEYAVRESATSVKVFKNFKEKKQFKPELGAEGIFGGAMLGVRSTNSLSFYEWDNLTLIRRIEIQPRGVYWSENGELVCISTEDSYFVLRYDADAVAKSFETKEGLTDDAGIETAFEMLSEVQESVKTGLWVGDCFIYTNSANRLNYYVGGEIVTVAHLDRVMYLLGYIPKDNSLYLGDKELNVVSYGLQLSVLEYQTAVMRRDFETADRVLPSVPKEQRTRVAHFLEKQGFKEQALAVSADPEHRFELSLQLGQLQLAYQLACEAQSEHKWKQLADLATTKCQFELAQECLHKAQDFGGLLLLATASGNAEMVQRLGDDAIGAGMNNVAFLTRFLSGDLNACLEILINTNRIPEAAFFARTYLPSQISRVVQLWKISLSQVNAKASQSLADPAQYENLFPGLMDALKTEQFLDQRRQRLPASAYTTVPSNWERRPVDEMHLAEEQDQFHHVAPAKVSHTEEEKEVEETNEDQFVSPTGSLLTEPTFAGSAAVAAAARETGTASKQPQNLLDDDVEDFQPAESNSKSTQGRSQLDRDLELDLENLELDDNVDTSEVNLDDDLLDD</sequence>
<organism evidence="17">
    <name type="scientific">Simocephalus serrulatus</name>
    <dbReference type="NCBI Taxonomy" id="117539"/>
    <lineage>
        <taxon>Eukaryota</taxon>
        <taxon>Metazoa</taxon>
        <taxon>Ecdysozoa</taxon>
        <taxon>Arthropoda</taxon>
        <taxon>Crustacea</taxon>
        <taxon>Branchiopoda</taxon>
        <taxon>Diplostraca</taxon>
        <taxon>Cladocera</taxon>
        <taxon>Anomopoda</taxon>
        <taxon>Daphniidae</taxon>
        <taxon>Simocephalus</taxon>
    </lineage>
</organism>
<dbReference type="GO" id="GO:0006891">
    <property type="term" value="P:intra-Golgi vesicle-mediated transport"/>
    <property type="evidence" value="ECO:0007669"/>
    <property type="project" value="TreeGrafter"/>
</dbReference>
<feature type="domain" description="COPA/B TPR" evidence="16">
    <location>
        <begin position="610"/>
        <end position="790"/>
    </location>
</feature>
<evidence type="ECO:0000256" key="1">
    <source>
        <dbReference type="ARBA" id="ARBA00004347"/>
    </source>
</evidence>
<dbReference type="AlphaFoldDB" id="A0A4Y7NNC8"/>
<feature type="repeat" description="WD" evidence="13">
    <location>
        <begin position="240"/>
        <end position="281"/>
    </location>
</feature>
<dbReference type="CDD" id="cd22947">
    <property type="entry name" value="Coatomer_WDAD_beta-like"/>
    <property type="match status" value="1"/>
</dbReference>
<feature type="repeat" description="WD" evidence="13">
    <location>
        <begin position="153"/>
        <end position="195"/>
    </location>
</feature>
<keyword evidence="4 12" id="KW-0963">Cytoplasm</keyword>
<feature type="compositionally biased region" description="Acidic residues" evidence="14">
    <location>
        <begin position="954"/>
        <end position="979"/>
    </location>
</feature>
<dbReference type="CDD" id="cd00200">
    <property type="entry name" value="WD40"/>
    <property type="match status" value="1"/>
</dbReference>
<keyword evidence="9 12" id="KW-0333">Golgi apparatus</keyword>
<evidence type="ECO:0000256" key="10">
    <source>
        <dbReference type="ARBA" id="ARBA00023136"/>
    </source>
</evidence>
<dbReference type="GO" id="GO:0000139">
    <property type="term" value="C:Golgi membrane"/>
    <property type="evidence" value="ECO:0007669"/>
    <property type="project" value="UniProtKB-SubCell"/>
</dbReference>
<dbReference type="EMBL" id="LR024465">
    <property type="protein sequence ID" value="SVE94084.1"/>
    <property type="molecule type" value="mRNA"/>
</dbReference>
<gene>
    <name evidence="17" type="primary">EOG090X01FO</name>
</gene>
<dbReference type="PANTHER" id="PTHR19876:SF2">
    <property type="entry name" value="COATOMER SUBUNIT BETA"/>
    <property type="match status" value="1"/>
</dbReference>
<accession>A0A4Y7NNC8</accession>
<evidence type="ECO:0000313" key="17">
    <source>
        <dbReference type="EMBL" id="SVE94084.1"/>
    </source>
</evidence>
<proteinExistence type="evidence at transcript level"/>
<dbReference type="PROSITE" id="PS50082">
    <property type="entry name" value="WD_REPEATS_2"/>
    <property type="match status" value="5"/>
</dbReference>
<keyword evidence="10 12" id="KW-0472">Membrane</keyword>
<feature type="compositionally biased region" description="Polar residues" evidence="14">
    <location>
        <begin position="886"/>
        <end position="897"/>
    </location>
</feature>
<dbReference type="InterPro" id="IPR006692">
    <property type="entry name" value="Beta-prop_COPA/B_2nd"/>
</dbReference>
<comment type="subcellular location">
    <subcellularLocation>
        <location evidence="1 12">Cytoplasmic vesicle</location>
        <location evidence="1 12">COPI-coated vesicle membrane</location>
        <topology evidence="1 12">Peripheral membrane protein</topology>
        <orientation evidence="1 12">Cytoplasmic side</orientation>
    </subcellularLocation>
    <subcellularLocation>
        <location evidence="12">Golgi apparatus membrane</location>
        <topology evidence="12">Peripheral membrane protein</topology>
        <orientation evidence="12">Cytoplasmic side</orientation>
    </subcellularLocation>
    <text evidence="12">The coatomer is cytoplasmic or polymerized on the cytoplasmic side of the Golgi, as well as on the vesicles/buds originating from it.</text>
</comment>
<dbReference type="Pfam" id="PF00400">
    <property type="entry name" value="WD40"/>
    <property type="match status" value="6"/>
</dbReference>
<evidence type="ECO:0000256" key="13">
    <source>
        <dbReference type="PROSITE-ProRule" id="PRU00221"/>
    </source>
</evidence>
<evidence type="ECO:0000256" key="12">
    <source>
        <dbReference type="PIRNR" id="PIRNR005567"/>
    </source>
</evidence>
<dbReference type="GO" id="GO:0006886">
    <property type="term" value="P:intracellular protein transport"/>
    <property type="evidence" value="ECO:0007669"/>
    <property type="project" value="UniProtKB-UniRule"/>
</dbReference>
<dbReference type="SUPFAM" id="SSF50952">
    <property type="entry name" value="Soluble quinoprotein glucose dehydrogenase"/>
    <property type="match status" value="1"/>
</dbReference>
<dbReference type="Pfam" id="PF04053">
    <property type="entry name" value="B-prop_COPA_B_2nd"/>
    <property type="match status" value="1"/>
</dbReference>
<dbReference type="FunFam" id="2.130.10.10:FF:000008">
    <property type="entry name" value="Coatomer subunit beta"/>
    <property type="match status" value="1"/>
</dbReference>
<dbReference type="PANTHER" id="PTHR19876">
    <property type="entry name" value="COATOMER"/>
    <property type="match status" value="1"/>
</dbReference>
<evidence type="ECO:0000256" key="8">
    <source>
        <dbReference type="ARBA" id="ARBA00022927"/>
    </source>
</evidence>
<evidence type="ECO:0000256" key="2">
    <source>
        <dbReference type="ARBA" id="ARBA00010844"/>
    </source>
</evidence>
<keyword evidence="6" id="KW-0677">Repeat</keyword>
<dbReference type="SMART" id="SM00320">
    <property type="entry name" value="WD40"/>
    <property type="match status" value="6"/>
</dbReference>
<feature type="repeat" description="WD" evidence="13">
    <location>
        <begin position="196"/>
        <end position="239"/>
    </location>
</feature>
<comment type="subunit">
    <text evidence="12">Oligomeric complex that consists of at least the alpha, beta, beta', gamma, delta, epsilon and zeta subunits.</text>
</comment>
<reference evidence="17" key="1">
    <citation type="submission" date="2018-08" db="EMBL/GenBank/DDBJ databases">
        <authorList>
            <person name="Cornetti L."/>
        </authorList>
    </citation>
    <scope>NUCLEOTIDE SEQUENCE</scope>
    <source>
        <strain evidence="17">OM-SAIQ-clone2</strain>
    </source>
</reference>
<feature type="compositionally biased region" description="Polar residues" evidence="14">
    <location>
        <begin position="935"/>
        <end position="946"/>
    </location>
</feature>
<dbReference type="InterPro" id="IPR050844">
    <property type="entry name" value="Coatomer_complex_subunit"/>
</dbReference>
<dbReference type="Pfam" id="PF23953">
    <property type="entry name" value="TPR_COPA_B"/>
    <property type="match status" value="1"/>
</dbReference>
<feature type="domain" description="COPA/B second beta-propeller" evidence="15">
    <location>
        <begin position="334"/>
        <end position="593"/>
    </location>
</feature>
<evidence type="ECO:0000256" key="4">
    <source>
        <dbReference type="ARBA" id="ARBA00022490"/>
    </source>
</evidence>
<dbReference type="InterPro" id="IPR020472">
    <property type="entry name" value="WD40_PAC1"/>
</dbReference>
<dbReference type="InterPro" id="IPR036322">
    <property type="entry name" value="WD40_repeat_dom_sf"/>
</dbReference>
<keyword evidence="3 12" id="KW-0813">Transport</keyword>
<dbReference type="GO" id="GO:0005198">
    <property type="term" value="F:structural molecule activity"/>
    <property type="evidence" value="ECO:0007669"/>
    <property type="project" value="UniProtKB-UniRule"/>
</dbReference>
<evidence type="ECO:0000256" key="5">
    <source>
        <dbReference type="ARBA" id="ARBA00022574"/>
    </source>
</evidence>
<keyword evidence="7 12" id="KW-0931">ER-Golgi transport</keyword>
<dbReference type="PIRSF" id="PIRSF005567">
    <property type="entry name" value="Coatomer_beta'_subunit"/>
    <property type="match status" value="1"/>
</dbReference>
<dbReference type="GO" id="GO:0006890">
    <property type="term" value="P:retrograde vesicle-mediated transport, Golgi to endoplasmic reticulum"/>
    <property type="evidence" value="ECO:0007669"/>
    <property type="project" value="TreeGrafter"/>
</dbReference>